<evidence type="ECO:0000256" key="2">
    <source>
        <dbReference type="ARBA" id="ARBA00008114"/>
    </source>
</evidence>
<keyword evidence="5 7" id="KW-1133">Transmembrane helix</keyword>
<evidence type="ECO:0000256" key="1">
    <source>
        <dbReference type="ARBA" id="ARBA00004141"/>
    </source>
</evidence>
<dbReference type="KEGG" id="nth:Nther_2127"/>
<dbReference type="GO" id="GO:0015341">
    <property type="term" value="F:zinc efflux antiporter activity"/>
    <property type="evidence" value="ECO:0007669"/>
    <property type="project" value="TreeGrafter"/>
</dbReference>
<dbReference type="PANTHER" id="PTHR43840">
    <property type="entry name" value="MITOCHONDRIAL METAL TRANSPORTER 1-RELATED"/>
    <property type="match status" value="1"/>
</dbReference>
<evidence type="ECO:0000256" key="6">
    <source>
        <dbReference type="ARBA" id="ARBA00023136"/>
    </source>
</evidence>
<dbReference type="eggNOG" id="COG3965">
    <property type="taxonomic scope" value="Bacteria"/>
</dbReference>
<dbReference type="InterPro" id="IPR050291">
    <property type="entry name" value="CDF_Transporter"/>
</dbReference>
<comment type="similarity">
    <text evidence="2">Belongs to the cation diffusion facilitator (CDF) transporter (TC 2.A.4) family.</text>
</comment>
<dbReference type="EMBL" id="CP001034">
    <property type="protein sequence ID" value="ACB85694.1"/>
    <property type="molecule type" value="Genomic_DNA"/>
</dbReference>
<dbReference type="Gene3D" id="1.20.1510.10">
    <property type="entry name" value="Cation efflux protein transmembrane domain"/>
    <property type="match status" value="1"/>
</dbReference>
<protein>
    <submittedName>
        <fullName evidence="9">Cation diffusion facilitator family transporter</fullName>
    </submittedName>
</protein>
<dbReference type="GO" id="GO:0005886">
    <property type="term" value="C:plasma membrane"/>
    <property type="evidence" value="ECO:0007669"/>
    <property type="project" value="TreeGrafter"/>
</dbReference>
<dbReference type="GO" id="GO:0006882">
    <property type="term" value="P:intracellular zinc ion homeostasis"/>
    <property type="evidence" value="ECO:0007669"/>
    <property type="project" value="TreeGrafter"/>
</dbReference>
<keyword evidence="3" id="KW-0813">Transport</keyword>
<dbReference type="STRING" id="457570.Nther_2127"/>
<reference evidence="9 10" key="1">
    <citation type="submission" date="2008-04" db="EMBL/GenBank/DDBJ databases">
        <title>Complete sequence of chromosome of Natranaerobius thermophilus JW/NM-WN-LF.</title>
        <authorList>
            <consortium name="US DOE Joint Genome Institute"/>
            <person name="Copeland A."/>
            <person name="Lucas S."/>
            <person name="Lapidus A."/>
            <person name="Glavina del Rio T."/>
            <person name="Dalin E."/>
            <person name="Tice H."/>
            <person name="Bruce D."/>
            <person name="Goodwin L."/>
            <person name="Pitluck S."/>
            <person name="Chertkov O."/>
            <person name="Brettin T."/>
            <person name="Detter J.C."/>
            <person name="Han C."/>
            <person name="Kuske C.R."/>
            <person name="Schmutz J."/>
            <person name="Larimer F."/>
            <person name="Land M."/>
            <person name="Hauser L."/>
            <person name="Kyrpides N."/>
            <person name="Lykidis A."/>
            <person name="Mesbah N.M."/>
            <person name="Wiegel J."/>
        </authorList>
    </citation>
    <scope>NUCLEOTIDE SEQUENCE [LARGE SCALE GENOMIC DNA]</scope>
    <source>
        <strain evidence="10">ATCC BAA-1301 / DSM 18059 / JW/NM-WN-LF</strain>
    </source>
</reference>
<name>B2A7I5_NATTJ</name>
<evidence type="ECO:0000256" key="3">
    <source>
        <dbReference type="ARBA" id="ARBA00022448"/>
    </source>
</evidence>
<dbReference type="InterPro" id="IPR058533">
    <property type="entry name" value="Cation_efflux_TM"/>
</dbReference>
<dbReference type="RefSeq" id="WP_012448550.1">
    <property type="nucleotide sequence ID" value="NC_010718.1"/>
</dbReference>
<sequence length="299" mass="33999">MEEKLIKISLYVTIVFALVSFVLGIFFRSQVIVFDGLYSLIGVGITTFSLYAVKFMGKHDWRRFPFGKDIIEPLVVIVNYCIILLLVAASLITAIIALFRGGREIMLGPSLVYTAIGTLICVIMYLYLNKKSARLNSEFVSVEANQWYMDTLVSGGILIGFIIAVILQRIPALQALVSYVDPVMVIVVSLYFMKVPVIEIKTALREVLAMPPNGKIRQQVEEVIKYIIDKYNIIDYLIRVAKVGKTLKIEVDFVVDENSAAQSVYEQDQIRQEVNDRISDIEYDKWITLSFTSDRKWII</sequence>
<reference evidence="9 10" key="2">
    <citation type="journal article" date="2011" name="J. Bacteriol.">
        <title>Complete genome sequence of the anaerobic, halophilic alkalithermophile Natranaerobius thermophilus JW/NM-WN-LF.</title>
        <authorList>
            <person name="Zhao B."/>
            <person name="Mesbah N.M."/>
            <person name="Dalin E."/>
            <person name="Goodwin L."/>
            <person name="Nolan M."/>
            <person name="Pitluck S."/>
            <person name="Chertkov O."/>
            <person name="Brettin T.S."/>
            <person name="Han J."/>
            <person name="Larimer F.W."/>
            <person name="Land M.L."/>
            <person name="Hauser L."/>
            <person name="Kyrpides N."/>
            <person name="Wiegel J."/>
        </authorList>
    </citation>
    <scope>NUCLEOTIDE SEQUENCE [LARGE SCALE GENOMIC DNA]</scope>
    <source>
        <strain evidence="10">ATCC BAA-1301 / DSM 18059 / JW/NM-WN-LF</strain>
    </source>
</reference>
<dbReference type="InterPro" id="IPR002524">
    <property type="entry name" value="Cation_efflux"/>
</dbReference>
<dbReference type="GO" id="GO:0015086">
    <property type="term" value="F:cadmium ion transmembrane transporter activity"/>
    <property type="evidence" value="ECO:0007669"/>
    <property type="project" value="TreeGrafter"/>
</dbReference>
<organism evidence="9 10">
    <name type="scientific">Natranaerobius thermophilus (strain ATCC BAA-1301 / DSM 18059 / JW/NM-WN-LF)</name>
    <dbReference type="NCBI Taxonomy" id="457570"/>
    <lineage>
        <taxon>Bacteria</taxon>
        <taxon>Bacillati</taxon>
        <taxon>Bacillota</taxon>
        <taxon>Clostridia</taxon>
        <taxon>Natranaerobiales</taxon>
        <taxon>Natranaerobiaceae</taxon>
        <taxon>Natranaerobius</taxon>
    </lineage>
</organism>
<evidence type="ECO:0000313" key="9">
    <source>
        <dbReference type="EMBL" id="ACB85694.1"/>
    </source>
</evidence>
<dbReference type="InterPro" id="IPR027469">
    <property type="entry name" value="Cation_efflux_TMD_sf"/>
</dbReference>
<dbReference type="Proteomes" id="UP000001683">
    <property type="component" value="Chromosome"/>
</dbReference>
<feature type="transmembrane region" description="Helical" evidence="7">
    <location>
        <begin position="173"/>
        <end position="193"/>
    </location>
</feature>
<dbReference type="PANTHER" id="PTHR43840:SF15">
    <property type="entry name" value="MITOCHONDRIAL METAL TRANSPORTER 1-RELATED"/>
    <property type="match status" value="1"/>
</dbReference>
<feature type="transmembrane region" description="Helical" evidence="7">
    <location>
        <begin position="147"/>
        <end position="167"/>
    </location>
</feature>
<feature type="transmembrane region" description="Helical" evidence="7">
    <location>
        <begin position="33"/>
        <end position="53"/>
    </location>
</feature>
<evidence type="ECO:0000256" key="5">
    <source>
        <dbReference type="ARBA" id="ARBA00022989"/>
    </source>
</evidence>
<keyword evidence="4 7" id="KW-0812">Transmembrane</keyword>
<keyword evidence="10" id="KW-1185">Reference proteome</keyword>
<dbReference type="InParanoid" id="B2A7I5"/>
<feature type="transmembrane region" description="Helical" evidence="7">
    <location>
        <begin position="74"/>
        <end position="99"/>
    </location>
</feature>
<comment type="subcellular location">
    <subcellularLocation>
        <location evidence="1">Membrane</location>
        <topology evidence="1">Multi-pass membrane protein</topology>
    </subcellularLocation>
</comment>
<evidence type="ECO:0000256" key="7">
    <source>
        <dbReference type="SAM" id="Phobius"/>
    </source>
</evidence>
<dbReference type="SUPFAM" id="SSF161111">
    <property type="entry name" value="Cation efflux protein transmembrane domain-like"/>
    <property type="match status" value="1"/>
</dbReference>
<feature type="transmembrane region" description="Helical" evidence="7">
    <location>
        <begin position="9"/>
        <end position="27"/>
    </location>
</feature>
<evidence type="ECO:0000256" key="4">
    <source>
        <dbReference type="ARBA" id="ARBA00022692"/>
    </source>
</evidence>
<evidence type="ECO:0000259" key="8">
    <source>
        <dbReference type="Pfam" id="PF01545"/>
    </source>
</evidence>
<dbReference type="Pfam" id="PF01545">
    <property type="entry name" value="Cation_efflux"/>
    <property type="match status" value="1"/>
</dbReference>
<feature type="transmembrane region" description="Helical" evidence="7">
    <location>
        <begin position="105"/>
        <end position="127"/>
    </location>
</feature>
<proteinExistence type="inferred from homology"/>
<accession>B2A7I5</accession>
<dbReference type="AlphaFoldDB" id="B2A7I5"/>
<dbReference type="GO" id="GO:0015093">
    <property type="term" value="F:ferrous iron transmembrane transporter activity"/>
    <property type="evidence" value="ECO:0007669"/>
    <property type="project" value="TreeGrafter"/>
</dbReference>
<dbReference type="HOGENOM" id="CLU_056154_0_0_9"/>
<gene>
    <name evidence="9" type="ordered locus">Nther_2127</name>
</gene>
<evidence type="ECO:0000313" key="10">
    <source>
        <dbReference type="Proteomes" id="UP000001683"/>
    </source>
</evidence>
<dbReference type="OrthoDB" id="2388015at2"/>
<dbReference type="NCBIfam" id="TIGR01297">
    <property type="entry name" value="CDF"/>
    <property type="match status" value="1"/>
</dbReference>
<feature type="domain" description="Cation efflux protein transmembrane" evidence="8">
    <location>
        <begin position="7"/>
        <end position="206"/>
    </location>
</feature>
<keyword evidence="6 7" id="KW-0472">Membrane</keyword>